<evidence type="ECO:0000256" key="1">
    <source>
        <dbReference type="SAM" id="MobiDB-lite"/>
    </source>
</evidence>
<reference evidence="2 3" key="1">
    <citation type="submission" date="2024-06" db="EMBL/GenBank/DDBJ databases">
        <title>Genome of Rhodovulum iodosum, a marine photoferrotroph.</title>
        <authorList>
            <person name="Bianchini G."/>
            <person name="Nikeleit V."/>
            <person name="Kappler A."/>
            <person name="Bryce C."/>
            <person name="Sanchez-Baracaldo P."/>
        </authorList>
    </citation>
    <scope>NUCLEOTIDE SEQUENCE [LARGE SCALE GENOMIC DNA]</scope>
    <source>
        <strain evidence="2 3">UT/N1</strain>
    </source>
</reference>
<dbReference type="EMBL" id="JBEHHI010000001">
    <property type="protein sequence ID" value="MEX5727418.1"/>
    <property type="molecule type" value="Genomic_DNA"/>
</dbReference>
<accession>A0ABV3XQP1</accession>
<dbReference type="Proteomes" id="UP001560019">
    <property type="component" value="Unassembled WGS sequence"/>
</dbReference>
<keyword evidence="3" id="KW-1185">Reference proteome</keyword>
<feature type="region of interest" description="Disordered" evidence="1">
    <location>
        <begin position="12"/>
        <end position="32"/>
    </location>
</feature>
<comment type="caution">
    <text evidence="2">The sequence shown here is derived from an EMBL/GenBank/DDBJ whole genome shotgun (WGS) entry which is preliminary data.</text>
</comment>
<proteinExistence type="predicted"/>
<gene>
    <name evidence="2" type="ORF">Ga0609869_000771</name>
</gene>
<protein>
    <submittedName>
        <fullName evidence="2">Uncharacterized protein</fullName>
    </submittedName>
</protein>
<name>A0ABV3XQP1_9RHOB</name>
<evidence type="ECO:0000313" key="3">
    <source>
        <dbReference type="Proteomes" id="UP001560019"/>
    </source>
</evidence>
<sequence>MAAFTVVETMAEMQRAPPGGDRPAIPKTPVPI</sequence>
<evidence type="ECO:0000313" key="2">
    <source>
        <dbReference type="EMBL" id="MEX5727418.1"/>
    </source>
</evidence>
<organism evidence="2 3">
    <name type="scientific">Rhodovulum iodosum</name>
    <dbReference type="NCBI Taxonomy" id="68291"/>
    <lineage>
        <taxon>Bacteria</taxon>
        <taxon>Pseudomonadati</taxon>
        <taxon>Pseudomonadota</taxon>
        <taxon>Alphaproteobacteria</taxon>
        <taxon>Rhodobacterales</taxon>
        <taxon>Paracoccaceae</taxon>
        <taxon>Rhodovulum</taxon>
    </lineage>
</organism>